<gene>
    <name evidence="1" type="ORF">SAMN05216352_104194</name>
</gene>
<proteinExistence type="predicted"/>
<name>A0A1G8HC45_9BACI</name>
<dbReference type="EMBL" id="FNDU01000004">
    <property type="protein sequence ID" value="SDI04125.1"/>
    <property type="molecule type" value="Genomic_DNA"/>
</dbReference>
<evidence type="ECO:0008006" key="3">
    <source>
        <dbReference type="Google" id="ProtNLM"/>
    </source>
</evidence>
<reference evidence="1 2" key="1">
    <citation type="submission" date="2016-10" db="EMBL/GenBank/DDBJ databases">
        <authorList>
            <person name="de Groot N.N."/>
        </authorList>
    </citation>
    <scope>NUCLEOTIDE SEQUENCE [LARGE SCALE GENOMIC DNA]</scope>
    <source>
        <strain evidence="2">P4B,CCM 7963,CECT 7998,DSM 25260,IBRC-M 10614,KCTC 13821</strain>
    </source>
</reference>
<keyword evidence="2" id="KW-1185">Reference proteome</keyword>
<dbReference type="Gene3D" id="3.10.129.10">
    <property type="entry name" value="Hotdog Thioesterase"/>
    <property type="match status" value="1"/>
</dbReference>
<protein>
    <recommendedName>
        <fullName evidence="3">MaoC like domain-containing protein</fullName>
    </recommendedName>
</protein>
<dbReference type="STRING" id="930129.SAMN05216352_104194"/>
<dbReference type="Proteomes" id="UP000199017">
    <property type="component" value="Unassembled WGS sequence"/>
</dbReference>
<accession>A0A1G8HC45</accession>
<organism evidence="1 2">
    <name type="scientific">Alteribacillus bidgolensis</name>
    <dbReference type="NCBI Taxonomy" id="930129"/>
    <lineage>
        <taxon>Bacteria</taxon>
        <taxon>Bacillati</taxon>
        <taxon>Bacillota</taxon>
        <taxon>Bacilli</taxon>
        <taxon>Bacillales</taxon>
        <taxon>Bacillaceae</taxon>
        <taxon>Alteribacillus</taxon>
    </lineage>
</organism>
<sequence length="74" mass="8475">MSLQVGDIITFKRTYTVEDVEMFTKVSGDEGTHHLVPDENGRLIIQGLFTATLPTKRRGLFPPFFPVVIRRKKK</sequence>
<dbReference type="AlphaFoldDB" id="A0A1G8HC45"/>
<evidence type="ECO:0000313" key="2">
    <source>
        <dbReference type="Proteomes" id="UP000199017"/>
    </source>
</evidence>
<evidence type="ECO:0000313" key="1">
    <source>
        <dbReference type="EMBL" id="SDI04125.1"/>
    </source>
</evidence>